<reference evidence="1" key="1">
    <citation type="submission" date="2014-11" db="EMBL/GenBank/DDBJ databases">
        <authorList>
            <person name="Amaro Gonzalez C."/>
        </authorList>
    </citation>
    <scope>NUCLEOTIDE SEQUENCE</scope>
</reference>
<name>A0A0E9UBE1_ANGAN</name>
<dbReference type="EMBL" id="GBXM01045373">
    <property type="protein sequence ID" value="JAH63204.1"/>
    <property type="molecule type" value="Transcribed_RNA"/>
</dbReference>
<accession>A0A0E9UBE1</accession>
<evidence type="ECO:0000313" key="1">
    <source>
        <dbReference type="EMBL" id="JAH63204.1"/>
    </source>
</evidence>
<proteinExistence type="predicted"/>
<protein>
    <submittedName>
        <fullName evidence="1">Uncharacterized protein</fullName>
    </submittedName>
</protein>
<sequence length="20" mass="2391">MLLEVQDMTTLRCDGQRYSM</sequence>
<dbReference type="AlphaFoldDB" id="A0A0E9UBE1"/>
<reference evidence="1" key="2">
    <citation type="journal article" date="2015" name="Fish Shellfish Immunol.">
        <title>Early steps in the European eel (Anguilla anguilla)-Vibrio vulnificus interaction in the gills: Role of the RtxA13 toxin.</title>
        <authorList>
            <person name="Callol A."/>
            <person name="Pajuelo D."/>
            <person name="Ebbesson L."/>
            <person name="Teles M."/>
            <person name="MacKenzie S."/>
            <person name="Amaro C."/>
        </authorList>
    </citation>
    <scope>NUCLEOTIDE SEQUENCE</scope>
</reference>
<organism evidence="1">
    <name type="scientific">Anguilla anguilla</name>
    <name type="common">European freshwater eel</name>
    <name type="synonym">Muraena anguilla</name>
    <dbReference type="NCBI Taxonomy" id="7936"/>
    <lineage>
        <taxon>Eukaryota</taxon>
        <taxon>Metazoa</taxon>
        <taxon>Chordata</taxon>
        <taxon>Craniata</taxon>
        <taxon>Vertebrata</taxon>
        <taxon>Euteleostomi</taxon>
        <taxon>Actinopterygii</taxon>
        <taxon>Neopterygii</taxon>
        <taxon>Teleostei</taxon>
        <taxon>Anguilliformes</taxon>
        <taxon>Anguillidae</taxon>
        <taxon>Anguilla</taxon>
    </lineage>
</organism>